<keyword evidence="5" id="KW-1185">Reference proteome</keyword>
<dbReference type="Pfam" id="PF08401">
    <property type="entry name" value="ArdcN"/>
    <property type="match status" value="1"/>
</dbReference>
<feature type="domain" description="N-terminal" evidence="2">
    <location>
        <begin position="191"/>
        <end position="290"/>
    </location>
</feature>
<reference evidence="4 5" key="1">
    <citation type="submission" date="2020-03" db="EMBL/GenBank/DDBJ databases">
        <title>Salinimicrobium sp. nov, isolated from SCS.</title>
        <authorList>
            <person name="Cao W.R."/>
        </authorList>
    </citation>
    <scope>NUCLEOTIDE SEQUENCE [LARGE SCALE GENOMIC DNA]</scope>
    <source>
        <strain evidence="5">J15B91</strain>
    </source>
</reference>
<protein>
    <submittedName>
        <fullName evidence="4">DUF1738 domain-containing protein</fullName>
    </submittedName>
</protein>
<dbReference type="InterPro" id="IPR041459">
    <property type="entry name" value="MPTase-PolyVal"/>
</dbReference>
<feature type="compositionally biased region" description="Basic and acidic residues" evidence="1">
    <location>
        <begin position="124"/>
        <end position="133"/>
    </location>
</feature>
<evidence type="ECO:0000259" key="3">
    <source>
        <dbReference type="Pfam" id="PF18818"/>
    </source>
</evidence>
<comment type="caution">
    <text evidence="4">The sequence shown here is derived from an EMBL/GenBank/DDBJ whole genome shotgun (WGS) entry which is preliminary data.</text>
</comment>
<feature type="domain" description="Polyvalent protein metallopeptidase" evidence="3">
    <location>
        <begin position="393"/>
        <end position="498"/>
    </location>
</feature>
<evidence type="ECO:0000313" key="5">
    <source>
        <dbReference type="Proteomes" id="UP000703674"/>
    </source>
</evidence>
<evidence type="ECO:0000256" key="1">
    <source>
        <dbReference type="SAM" id="MobiDB-lite"/>
    </source>
</evidence>
<gene>
    <name evidence="4" type="ORF">HC175_11560</name>
</gene>
<feature type="region of interest" description="Disordered" evidence="1">
    <location>
        <begin position="95"/>
        <end position="133"/>
    </location>
</feature>
<organism evidence="4 5">
    <name type="scientific">Salinimicrobium oceani</name>
    <dbReference type="NCBI Taxonomy" id="2722702"/>
    <lineage>
        <taxon>Bacteria</taxon>
        <taxon>Pseudomonadati</taxon>
        <taxon>Bacteroidota</taxon>
        <taxon>Flavobacteriia</taxon>
        <taxon>Flavobacteriales</taxon>
        <taxon>Flavobacteriaceae</taxon>
        <taxon>Salinimicrobium</taxon>
    </lineage>
</organism>
<dbReference type="RefSeq" id="WP_168138664.1">
    <property type="nucleotide sequence ID" value="NZ_JAAVJR010000006.1"/>
</dbReference>
<evidence type="ECO:0000259" key="2">
    <source>
        <dbReference type="Pfam" id="PF08401"/>
    </source>
</evidence>
<proteinExistence type="predicted"/>
<dbReference type="Proteomes" id="UP000703674">
    <property type="component" value="Unassembled WGS sequence"/>
</dbReference>
<sequence>MTVIEKYNALDGRTVTREELQQIAQLGKEQEVFEVHERIKVVLEANDDDTFEINISKPVGLNAARHTGAARIALDECGRLKKGYKYQNGKIVKIQRKKKKAVTKRKPANKKSTRKKTNSGAQKRPKENSEKEKLRKKVLGLKNLLKKDLPVITRGLNGAYLADGHEILTDEEIDLFGEVEYLNGLNAAAKDVEAIVNELILEKIKTGQELPPWKQSWANKADIPAQNFVTKKPYTGSNSVILNVLLGSVMPTPYYVTFNQVKELGGKVKEGAKSVPLVYYNFVHSLKDFSDEPAKEAQLLKKIDGRMIKRKRPKKDIILSKANYAGVAVSEANIKYLGLDDDEYISKGFLRYYRVFNIADTTGIKYEVPKGQNKTKKERIDIAEAIVKSFKDKPEILTDNKKAYYKPKEDKIWVPEIHEFDTAEEYYSTLFHELIHCTLHESRLNRQKDYEKKENEAQYAFEELIAELGASYLCGLAGILEVTHINQASYLKGWYEKLVKAAGKNSDFFLYATREAQKAVDYIIKDYDPEKSEPKKETKGSTGKYDEKTKALAKAKALKLKLKLKLKA</sequence>
<dbReference type="InterPro" id="IPR013610">
    <property type="entry name" value="ArdC_N"/>
</dbReference>
<dbReference type="Pfam" id="PF18818">
    <property type="entry name" value="MPTase-PolyVal"/>
    <property type="match status" value="1"/>
</dbReference>
<name>A0ABX1D4C0_9FLAO</name>
<feature type="compositionally biased region" description="Basic residues" evidence="1">
    <location>
        <begin position="95"/>
        <end position="117"/>
    </location>
</feature>
<dbReference type="EMBL" id="JAAVJR010000006">
    <property type="protein sequence ID" value="NJW53558.1"/>
    <property type="molecule type" value="Genomic_DNA"/>
</dbReference>
<evidence type="ECO:0000313" key="4">
    <source>
        <dbReference type="EMBL" id="NJW53558.1"/>
    </source>
</evidence>
<accession>A0ABX1D4C0</accession>